<comment type="caution">
    <text evidence="2">The sequence shown here is derived from an EMBL/GenBank/DDBJ whole genome shotgun (WGS) entry which is preliminary data.</text>
</comment>
<sequence length="251" mass="26519">MDTADRDALAAKTAEIGEYFALPDAVGDDWRALPRLFDDATVNDFVVRTRAAIAASTQCAPGEIPLRLAASSFQLGVTARLLSPAVGAAACFGAVPALDRRSLRWRPTSTHVPQFAVADADWFEAPTPRRAADLIAGSLLTEVLAPLNDTLHTLTSLSPQVTWGNVISAANGAVTVLSMSRPHHEGAGRALVRALADTGPLIGTATFTDGRFVRRSCCLFYQAPGSGLCGDCVLVKEDSGHVATLVQRNPR</sequence>
<dbReference type="InterPro" id="IPR024726">
    <property type="entry name" value="FhuF_C"/>
</dbReference>
<reference evidence="2 3" key="1">
    <citation type="submission" date="2020-05" db="EMBL/GenBank/DDBJ databases">
        <title>Draft genome sequence of Mycobacterium hippocampi DL, isolated from European seabass, Dicentrarchus labrax, reared in fish farms.</title>
        <authorList>
            <person name="Stathopoulou P."/>
            <person name="Asimakis E."/>
            <person name="Tzokas K."/>
            <person name="Batargias C."/>
            <person name="Tsiamis G."/>
        </authorList>
    </citation>
    <scope>NUCLEOTIDE SEQUENCE [LARGE SCALE GENOMIC DNA]</scope>
    <source>
        <strain evidence="2 3">DL</strain>
    </source>
</reference>
<dbReference type="EMBL" id="JABFYL010000024">
    <property type="protein sequence ID" value="NVN50495.1"/>
    <property type="molecule type" value="Genomic_DNA"/>
</dbReference>
<keyword evidence="3" id="KW-1185">Reference proteome</keyword>
<protein>
    <recommendedName>
        <fullName evidence="1">Ferric siderophore reductase C-terminal domain-containing protein</fullName>
    </recommendedName>
</protein>
<evidence type="ECO:0000313" key="2">
    <source>
        <dbReference type="EMBL" id="NVN50495.1"/>
    </source>
</evidence>
<accession>A0A850PSL4</accession>
<evidence type="ECO:0000259" key="1">
    <source>
        <dbReference type="Pfam" id="PF11575"/>
    </source>
</evidence>
<organism evidence="2 3">
    <name type="scientific">Mycolicibacterium hippocampi</name>
    <dbReference type="NCBI Taxonomy" id="659824"/>
    <lineage>
        <taxon>Bacteria</taxon>
        <taxon>Bacillati</taxon>
        <taxon>Actinomycetota</taxon>
        <taxon>Actinomycetes</taxon>
        <taxon>Mycobacteriales</taxon>
        <taxon>Mycobacteriaceae</taxon>
        <taxon>Mycolicibacterium</taxon>
    </lineage>
</organism>
<evidence type="ECO:0000313" key="3">
    <source>
        <dbReference type="Proteomes" id="UP000570517"/>
    </source>
</evidence>
<gene>
    <name evidence="2" type="ORF">HLY00_5434</name>
</gene>
<name>A0A850PSL4_9MYCO</name>
<dbReference type="GO" id="GO:0051537">
    <property type="term" value="F:2 iron, 2 sulfur cluster binding"/>
    <property type="evidence" value="ECO:0007669"/>
    <property type="project" value="InterPro"/>
</dbReference>
<dbReference type="AlphaFoldDB" id="A0A850PSL4"/>
<dbReference type="Proteomes" id="UP000570517">
    <property type="component" value="Unassembled WGS sequence"/>
</dbReference>
<dbReference type="Pfam" id="PF11575">
    <property type="entry name" value="FhuF_C"/>
    <property type="match status" value="1"/>
</dbReference>
<proteinExistence type="predicted"/>
<feature type="domain" description="Ferric siderophore reductase C-terminal" evidence="1">
    <location>
        <begin position="214"/>
        <end position="234"/>
    </location>
</feature>